<dbReference type="Gene3D" id="3.40.50.2020">
    <property type="match status" value="1"/>
</dbReference>
<keyword evidence="2" id="KW-0328">Glycosyltransferase</keyword>
<proteinExistence type="predicted"/>
<gene>
    <name evidence="2" type="ORF">FC093_15080</name>
</gene>
<sequence length="177" mass="20008">MNTMADKNYVLSYEAAQEKLHRMALEIAELVSEEEVPLVLIGIRQSGTVIAEKICRLLEQYIKVKPQVISIMLDKHLPKEISLSEEIDFTGKNVIFVDDVSNSGRTLMYALRPLLDFHPRRVLVLVLVERMHKQFPIKPDFVGVSVATTVEDYIQVEIQNGEVIGAFVKSVSVVDKV</sequence>
<evidence type="ECO:0000313" key="2">
    <source>
        <dbReference type="EMBL" id="TKK67205.1"/>
    </source>
</evidence>
<dbReference type="OrthoDB" id="664757at2"/>
<accession>A0A4U3KX73</accession>
<dbReference type="CDD" id="cd06223">
    <property type="entry name" value="PRTases_typeI"/>
    <property type="match status" value="1"/>
</dbReference>
<name>A0A4U3KX73_9BACT</name>
<feature type="domain" description="Phosphoribosyltransferase" evidence="1">
    <location>
        <begin position="22"/>
        <end position="146"/>
    </location>
</feature>
<dbReference type="EMBL" id="SZQL01000012">
    <property type="protein sequence ID" value="TKK67205.1"/>
    <property type="molecule type" value="Genomic_DNA"/>
</dbReference>
<dbReference type="InterPro" id="IPR029057">
    <property type="entry name" value="PRTase-like"/>
</dbReference>
<dbReference type="InterPro" id="IPR000836">
    <property type="entry name" value="PRTase_dom"/>
</dbReference>
<dbReference type="InterPro" id="IPR050137">
    <property type="entry name" value="PyrR_bifunctional"/>
</dbReference>
<comment type="caution">
    <text evidence="2">The sequence shown here is derived from an EMBL/GenBank/DDBJ whole genome shotgun (WGS) entry which is preliminary data.</text>
</comment>
<reference evidence="2 3" key="1">
    <citation type="submission" date="2019-05" db="EMBL/GenBank/DDBJ databases">
        <title>Panacibacter sp. strain 17mud1-8 Genome sequencing and assembly.</title>
        <authorList>
            <person name="Chhetri G."/>
        </authorList>
    </citation>
    <scope>NUCLEOTIDE SEQUENCE [LARGE SCALE GENOMIC DNA]</scope>
    <source>
        <strain evidence="2 3">17mud1-8</strain>
    </source>
</reference>
<dbReference type="PANTHER" id="PTHR11608">
    <property type="entry name" value="BIFUNCTIONAL PROTEIN PYRR"/>
    <property type="match status" value="1"/>
</dbReference>
<dbReference type="PANTHER" id="PTHR11608:SF0">
    <property type="entry name" value="BIFUNCTIONAL PROTEIN PYRR"/>
    <property type="match status" value="1"/>
</dbReference>
<protein>
    <submittedName>
        <fullName evidence="2">Phosphoribosyltransferase</fullName>
    </submittedName>
</protein>
<dbReference type="Pfam" id="PF00156">
    <property type="entry name" value="Pribosyltran"/>
    <property type="match status" value="1"/>
</dbReference>
<keyword evidence="2" id="KW-0808">Transferase</keyword>
<evidence type="ECO:0000259" key="1">
    <source>
        <dbReference type="Pfam" id="PF00156"/>
    </source>
</evidence>
<keyword evidence="3" id="KW-1185">Reference proteome</keyword>
<dbReference type="AlphaFoldDB" id="A0A4U3KX73"/>
<organism evidence="2 3">
    <name type="scientific">Ilyomonas limi</name>
    <dbReference type="NCBI Taxonomy" id="2575867"/>
    <lineage>
        <taxon>Bacteria</taxon>
        <taxon>Pseudomonadati</taxon>
        <taxon>Bacteroidota</taxon>
        <taxon>Chitinophagia</taxon>
        <taxon>Chitinophagales</taxon>
        <taxon>Chitinophagaceae</taxon>
        <taxon>Ilyomonas</taxon>
    </lineage>
</organism>
<dbReference type="Proteomes" id="UP000305848">
    <property type="component" value="Unassembled WGS sequence"/>
</dbReference>
<evidence type="ECO:0000313" key="3">
    <source>
        <dbReference type="Proteomes" id="UP000305848"/>
    </source>
</evidence>
<dbReference type="GO" id="GO:0016757">
    <property type="term" value="F:glycosyltransferase activity"/>
    <property type="evidence" value="ECO:0007669"/>
    <property type="project" value="UniProtKB-KW"/>
</dbReference>
<dbReference type="SUPFAM" id="SSF53271">
    <property type="entry name" value="PRTase-like"/>
    <property type="match status" value="1"/>
</dbReference>